<keyword evidence="1" id="KW-0812">Transmembrane</keyword>
<evidence type="ECO:0000313" key="2">
    <source>
        <dbReference type="EMBL" id="SMP10248.1"/>
    </source>
</evidence>
<evidence type="ECO:0000313" key="3">
    <source>
        <dbReference type="Proteomes" id="UP001157946"/>
    </source>
</evidence>
<feature type="transmembrane region" description="Helical" evidence="1">
    <location>
        <begin position="7"/>
        <end position="26"/>
    </location>
</feature>
<accession>A0AA45WLB1</accession>
<dbReference type="AlphaFoldDB" id="A0AA45WLB1"/>
<dbReference type="EMBL" id="FXTU01000002">
    <property type="protein sequence ID" value="SMP10248.1"/>
    <property type="molecule type" value="Genomic_DNA"/>
</dbReference>
<gene>
    <name evidence="2" type="ORF">SAMN06265361_102165</name>
</gene>
<dbReference type="Proteomes" id="UP001157946">
    <property type="component" value="Unassembled WGS sequence"/>
</dbReference>
<protein>
    <submittedName>
        <fullName evidence="2">Uncharacterized protein</fullName>
    </submittedName>
</protein>
<organism evidence="2 3">
    <name type="scientific">Laceyella tengchongensis</name>
    <dbReference type="NCBI Taxonomy" id="574699"/>
    <lineage>
        <taxon>Bacteria</taxon>
        <taxon>Bacillati</taxon>
        <taxon>Bacillota</taxon>
        <taxon>Bacilli</taxon>
        <taxon>Bacillales</taxon>
        <taxon>Thermoactinomycetaceae</taxon>
        <taxon>Laceyella</taxon>
    </lineage>
</organism>
<dbReference type="RefSeq" id="WP_102992821.1">
    <property type="nucleotide sequence ID" value="NZ_FXTU01000002.1"/>
</dbReference>
<keyword evidence="3" id="KW-1185">Reference proteome</keyword>
<comment type="caution">
    <text evidence="2">The sequence shown here is derived from an EMBL/GenBank/DDBJ whole genome shotgun (WGS) entry which is preliminary data.</text>
</comment>
<sequence length="89" mass="9990">MEEGEWHMLYGIFGILLFLGGALVGYEAFKLWTSPVHLGVEEVSLAGWVLAVNVPEAEIVKYIISFLILSGVLFLASLYLFKRAWLKQS</sequence>
<evidence type="ECO:0000256" key="1">
    <source>
        <dbReference type="SAM" id="Phobius"/>
    </source>
</evidence>
<name>A0AA45WLB1_9BACL</name>
<reference evidence="2" key="1">
    <citation type="submission" date="2017-05" db="EMBL/GenBank/DDBJ databases">
        <authorList>
            <person name="Varghese N."/>
            <person name="Submissions S."/>
        </authorList>
    </citation>
    <scope>NUCLEOTIDE SEQUENCE</scope>
    <source>
        <strain evidence="2">DSM 45262</strain>
    </source>
</reference>
<keyword evidence="1" id="KW-0472">Membrane</keyword>
<feature type="transmembrane region" description="Helical" evidence="1">
    <location>
        <begin position="59"/>
        <end position="81"/>
    </location>
</feature>
<proteinExistence type="predicted"/>
<keyword evidence="1" id="KW-1133">Transmembrane helix</keyword>